<dbReference type="InterPro" id="IPR018641">
    <property type="entry name" value="Trfase_1_rSAM/seldom-assoc"/>
</dbReference>
<accession>A0A0S2KEC9</accession>
<keyword evidence="1" id="KW-0966">Cell projection</keyword>
<dbReference type="STRING" id="1249552.PS2015_2024"/>
<dbReference type="SUPFAM" id="SSF53448">
    <property type="entry name" value="Nucleotide-diphospho-sugar transferases"/>
    <property type="match status" value="1"/>
</dbReference>
<dbReference type="PANTHER" id="PTHR36529">
    <property type="entry name" value="SLL1095 PROTEIN"/>
    <property type="match status" value="1"/>
</dbReference>
<evidence type="ECO:0000313" key="1">
    <source>
        <dbReference type="EMBL" id="ALO46664.1"/>
    </source>
</evidence>
<dbReference type="Gene3D" id="3.90.550.10">
    <property type="entry name" value="Spore Coat Polysaccharide Biosynthesis Protein SpsA, Chain A"/>
    <property type="match status" value="1"/>
</dbReference>
<gene>
    <name evidence="1" type="ORF">PS2015_2024</name>
</gene>
<name>A0A0S2KEC9_9GAMM</name>
<keyword evidence="1" id="KW-0969">Cilium</keyword>
<dbReference type="KEGG" id="pspi:PS2015_2024"/>
<dbReference type="AlphaFoldDB" id="A0A0S2KEC9"/>
<dbReference type="EMBL" id="CP013189">
    <property type="protein sequence ID" value="ALO46664.1"/>
    <property type="molecule type" value="Genomic_DNA"/>
</dbReference>
<evidence type="ECO:0000313" key="2">
    <source>
        <dbReference type="Proteomes" id="UP000065641"/>
    </source>
</evidence>
<organism evidence="1 2">
    <name type="scientific">Pseudohongiella spirulinae</name>
    <dbReference type="NCBI Taxonomy" id="1249552"/>
    <lineage>
        <taxon>Bacteria</taxon>
        <taxon>Pseudomonadati</taxon>
        <taxon>Pseudomonadota</taxon>
        <taxon>Gammaproteobacteria</taxon>
        <taxon>Pseudomonadales</taxon>
        <taxon>Pseudohongiellaceae</taxon>
        <taxon>Pseudohongiella</taxon>
    </lineage>
</organism>
<dbReference type="Proteomes" id="UP000065641">
    <property type="component" value="Chromosome"/>
</dbReference>
<keyword evidence="2" id="KW-1185">Reference proteome</keyword>
<dbReference type="RefSeq" id="WP_058022133.1">
    <property type="nucleotide sequence ID" value="NZ_CP013189.1"/>
</dbReference>
<dbReference type="NCBIfam" id="TIGR04282">
    <property type="entry name" value="glyco_like_cofC"/>
    <property type="match status" value="1"/>
</dbReference>
<dbReference type="InterPro" id="IPR029044">
    <property type="entry name" value="Nucleotide-diphossugar_trans"/>
</dbReference>
<dbReference type="OrthoDB" id="9798250at2"/>
<dbReference type="Pfam" id="PF09837">
    <property type="entry name" value="DUF2064"/>
    <property type="match status" value="1"/>
</dbReference>
<sequence length="215" mass="23891">MRSARLLIFAKTPLRGQVKTRLNQELGIDGALAVHTSLIEFAWQEFGRQQRLRTEMWVSHPGAENYFKDLCGADNVHQQVGHDLGARMQHAAETALKTSDSVVIVGADCPSVDTAYVQQALSALAAPDVDVVLGPAEDGGYVLVALKEPVPGCLFQDIDWGSDRVLAQTRLALRKNGVRWRELSPRWDVDRPADVQRYRQLLRSRSHAEVGLQID</sequence>
<reference evidence="1 2" key="1">
    <citation type="submission" date="2015-11" db="EMBL/GenBank/DDBJ databases">
        <authorList>
            <person name="Zhang Y."/>
            <person name="Guo Z."/>
        </authorList>
    </citation>
    <scope>NUCLEOTIDE SEQUENCE [LARGE SCALE GENOMIC DNA]</scope>
    <source>
        <strain evidence="1 2">KCTC 32221</strain>
    </source>
</reference>
<keyword evidence="1" id="KW-0282">Flagellum</keyword>
<dbReference type="PANTHER" id="PTHR36529:SF1">
    <property type="entry name" value="GLYCOSYLTRANSFERASE"/>
    <property type="match status" value="1"/>
</dbReference>
<proteinExistence type="predicted"/>
<protein>
    <submittedName>
        <fullName evidence="1">Flagellar basal-body rod protein flgB</fullName>
    </submittedName>
</protein>